<dbReference type="EMBL" id="AWUE01024226">
    <property type="protein sequence ID" value="OMO51306.1"/>
    <property type="molecule type" value="Genomic_DNA"/>
</dbReference>
<evidence type="ECO:0000313" key="2">
    <source>
        <dbReference type="Proteomes" id="UP000187203"/>
    </source>
</evidence>
<evidence type="ECO:0000313" key="1">
    <source>
        <dbReference type="EMBL" id="OMO51306.1"/>
    </source>
</evidence>
<organism evidence="1 2">
    <name type="scientific">Corchorus olitorius</name>
    <dbReference type="NCBI Taxonomy" id="93759"/>
    <lineage>
        <taxon>Eukaryota</taxon>
        <taxon>Viridiplantae</taxon>
        <taxon>Streptophyta</taxon>
        <taxon>Embryophyta</taxon>
        <taxon>Tracheophyta</taxon>
        <taxon>Spermatophyta</taxon>
        <taxon>Magnoliopsida</taxon>
        <taxon>eudicotyledons</taxon>
        <taxon>Gunneridae</taxon>
        <taxon>Pentapetalae</taxon>
        <taxon>rosids</taxon>
        <taxon>malvids</taxon>
        <taxon>Malvales</taxon>
        <taxon>Malvaceae</taxon>
        <taxon>Grewioideae</taxon>
        <taxon>Apeibeae</taxon>
        <taxon>Corchorus</taxon>
    </lineage>
</organism>
<proteinExistence type="predicted"/>
<reference evidence="2" key="1">
    <citation type="submission" date="2013-09" db="EMBL/GenBank/DDBJ databases">
        <title>Corchorus olitorius genome sequencing.</title>
        <authorList>
            <person name="Alam M."/>
            <person name="Haque M.S."/>
            <person name="Islam M.S."/>
            <person name="Emdad E.M."/>
            <person name="Islam M.M."/>
            <person name="Ahmed B."/>
            <person name="Halim A."/>
            <person name="Hossen Q.M.M."/>
            <person name="Hossain M.Z."/>
            <person name="Ahmed R."/>
            <person name="Khan M.M."/>
            <person name="Islam R."/>
            <person name="Rashid M.M."/>
            <person name="Khan S.A."/>
            <person name="Rahman M.S."/>
            <person name="Alam M."/>
            <person name="Yahiya A.S."/>
            <person name="Khan M.S."/>
            <person name="Azam M.S."/>
            <person name="Haque T."/>
            <person name="Lashkar M.Z.H."/>
            <person name="Akhand A.I."/>
            <person name="Morshed G."/>
            <person name="Roy S."/>
            <person name="Uddin K.S."/>
            <person name="Rabeya T."/>
            <person name="Hossain A.S."/>
            <person name="Chowdhury A."/>
            <person name="Snigdha A.R."/>
            <person name="Mortoza M.S."/>
            <person name="Matin S.A."/>
            <person name="Hoque S.M.E."/>
            <person name="Islam M.K."/>
            <person name="Roy D.K."/>
            <person name="Haider R."/>
            <person name="Moosa M.M."/>
            <person name="Elias S.M."/>
            <person name="Hasan A.M."/>
            <person name="Jahan S."/>
            <person name="Shafiuddin M."/>
            <person name="Mahmood N."/>
            <person name="Shommy N.S."/>
        </authorList>
    </citation>
    <scope>NUCLEOTIDE SEQUENCE [LARGE SCALE GENOMIC DNA]</scope>
    <source>
        <strain evidence="2">cv. O-4</strain>
    </source>
</reference>
<dbReference type="AlphaFoldDB" id="A0A1R3FZU2"/>
<keyword evidence="2" id="KW-1185">Reference proteome</keyword>
<name>A0A1R3FZU2_9ROSI</name>
<comment type="caution">
    <text evidence="1">The sequence shown here is derived from an EMBL/GenBank/DDBJ whole genome shotgun (WGS) entry which is preliminary data.</text>
</comment>
<accession>A0A1R3FZU2</accession>
<protein>
    <submittedName>
        <fullName evidence="1">Uncharacterized protein</fullName>
    </submittedName>
</protein>
<sequence>MTTASIMPSSLLPNTNIFPFSILPLLNKFLFAISVRTNELSCSVNKIEQFYVEIVMFQFTWQTNLPRNITGFWC</sequence>
<gene>
    <name evidence="1" type="ORF">COLO4_37730</name>
</gene>
<dbReference type="Proteomes" id="UP000187203">
    <property type="component" value="Unassembled WGS sequence"/>
</dbReference>